<proteinExistence type="predicted"/>
<dbReference type="AlphaFoldDB" id="A0A7W3RNV4"/>
<evidence type="ECO:0000313" key="1">
    <source>
        <dbReference type="EMBL" id="MBA9056670.1"/>
    </source>
</evidence>
<name>A0A7W3RNV4_STRMR</name>
<organism evidence="1 2">
    <name type="scientific">Streptomyces murinus</name>
    <dbReference type="NCBI Taxonomy" id="33900"/>
    <lineage>
        <taxon>Bacteria</taxon>
        <taxon>Bacillati</taxon>
        <taxon>Actinomycetota</taxon>
        <taxon>Actinomycetes</taxon>
        <taxon>Kitasatosporales</taxon>
        <taxon>Streptomycetaceae</taxon>
        <taxon>Streptomyces</taxon>
    </lineage>
</organism>
<keyword evidence="2" id="KW-1185">Reference proteome</keyword>
<dbReference type="EMBL" id="JACJIJ010000002">
    <property type="protein sequence ID" value="MBA9056670.1"/>
    <property type="molecule type" value="Genomic_DNA"/>
</dbReference>
<dbReference type="Proteomes" id="UP000577386">
    <property type="component" value="Unassembled WGS sequence"/>
</dbReference>
<comment type="caution">
    <text evidence="1">The sequence shown here is derived from an EMBL/GenBank/DDBJ whole genome shotgun (WGS) entry which is preliminary data.</text>
</comment>
<sequence>MPLPPHPGIFATVERHCADSDPTPRLRLREETEKLAAPLSLPQARQALYDQSMRPAVRSDLWRQIAERRRLENDGADWPLAVVWLGLPGLRRSAFRITRSCRADRGEVEAELVTCYLEALGEVEVNTSDPGGQVLRSACSRAWALWRKASVETAVDDVETTRGALVESDAEGAWEMDYDPRAGSSALAVPLRVAVPANRVEGVRLGALAKAWNMAETAKGVRLQDRGRQVARISLRRVGGRG</sequence>
<evidence type="ECO:0000313" key="2">
    <source>
        <dbReference type="Proteomes" id="UP000577386"/>
    </source>
</evidence>
<accession>A0A7W3RNV4</accession>
<protein>
    <submittedName>
        <fullName evidence="1">Uncharacterized protein</fullName>
    </submittedName>
</protein>
<dbReference type="GeneID" id="93977133"/>
<dbReference type="RefSeq" id="WP_182776983.1">
    <property type="nucleotide sequence ID" value="NZ_BAAAHW010000001.1"/>
</dbReference>
<reference evidence="1 2" key="1">
    <citation type="submission" date="2020-08" db="EMBL/GenBank/DDBJ databases">
        <title>Sequencing the genomes of 1000 actinobacteria strains.</title>
        <authorList>
            <person name="Klenk H.-P."/>
        </authorList>
    </citation>
    <scope>NUCLEOTIDE SEQUENCE [LARGE SCALE GENOMIC DNA]</scope>
    <source>
        <strain evidence="1 2">DSM 41827</strain>
    </source>
</reference>
<gene>
    <name evidence="1" type="ORF">HDA42_005848</name>
</gene>